<evidence type="ECO:0000256" key="7">
    <source>
        <dbReference type="ARBA" id="ARBA00047943"/>
    </source>
</evidence>
<dbReference type="Gene3D" id="3.40.50.150">
    <property type="entry name" value="Vaccinia Virus protein VP39"/>
    <property type="match status" value="1"/>
</dbReference>
<evidence type="ECO:0000313" key="10">
    <source>
        <dbReference type="EMBL" id="RJP73307.1"/>
    </source>
</evidence>
<dbReference type="PANTHER" id="PTHR43675">
    <property type="entry name" value="ARSENITE METHYLTRANSFERASE"/>
    <property type="match status" value="1"/>
</dbReference>
<comment type="catalytic activity">
    <reaction evidence="7">
        <text>arsenic triglutathione + 2 [thioredoxin]-dithiol + 2 S-adenosyl-L-methionine + H2O = dimethylarsinous acid + 2 [thioredoxin]-disulfide + 3 glutathione + 2 S-adenosyl-L-homocysteine + 2 H(+)</text>
        <dbReference type="Rhea" id="RHEA:69464"/>
        <dbReference type="Rhea" id="RHEA-COMP:10698"/>
        <dbReference type="Rhea" id="RHEA-COMP:10700"/>
        <dbReference type="ChEBI" id="CHEBI:15377"/>
        <dbReference type="ChEBI" id="CHEBI:15378"/>
        <dbReference type="ChEBI" id="CHEBI:23808"/>
        <dbReference type="ChEBI" id="CHEBI:29950"/>
        <dbReference type="ChEBI" id="CHEBI:50058"/>
        <dbReference type="ChEBI" id="CHEBI:57856"/>
        <dbReference type="ChEBI" id="CHEBI:57925"/>
        <dbReference type="ChEBI" id="CHEBI:59789"/>
        <dbReference type="ChEBI" id="CHEBI:183640"/>
        <dbReference type="EC" id="2.1.1.137"/>
    </reaction>
</comment>
<dbReference type="InterPro" id="IPR026669">
    <property type="entry name" value="Arsenite_MeTrfase-like"/>
</dbReference>
<sequence>MKEDEIKKTVRERYAERVKPASTCCAPAASCCGSTDIAEHISKNIGYTDSDLQSVPEGANLGLGCGNPVALASLKEGETILDLGSGAGFDCFLAANKVGEKGKVIGVDMTPEMIDKARENAKADGYGNVEFRLGEIENLPAADNSVDAVISNCVINLSPDKPRVFREAFRVLKPGGRMMVSDIVLLKELPDIIKESVDAYAGCVAGAMLKVDYLQAIADAGFRPVKVVGEQVFPVEFITNDPTVQAFIEQMEIPEEMINDVVKSVVSIKIQGEKPKRTKARKENVRTR</sequence>
<accession>A0A419F4J9</accession>
<evidence type="ECO:0000313" key="11">
    <source>
        <dbReference type="Proteomes" id="UP000285961"/>
    </source>
</evidence>
<evidence type="ECO:0000256" key="4">
    <source>
        <dbReference type="ARBA" id="ARBA00034521"/>
    </source>
</evidence>
<dbReference type="GO" id="GO:0030791">
    <property type="term" value="F:arsenite methyltransferase activity"/>
    <property type="evidence" value="ECO:0007669"/>
    <property type="project" value="UniProtKB-EC"/>
</dbReference>
<evidence type="ECO:0000256" key="1">
    <source>
        <dbReference type="ARBA" id="ARBA00022679"/>
    </source>
</evidence>
<keyword evidence="2" id="KW-0949">S-adenosyl-L-methionine</keyword>
<reference evidence="10 11" key="1">
    <citation type="journal article" date="2017" name="ISME J.">
        <title>Energy and carbon metabolisms in a deep terrestrial subsurface fluid microbial community.</title>
        <authorList>
            <person name="Momper L."/>
            <person name="Jungbluth S.P."/>
            <person name="Lee M.D."/>
            <person name="Amend J.P."/>
        </authorList>
    </citation>
    <scope>NUCLEOTIDE SEQUENCE [LARGE SCALE GENOMIC DNA]</scope>
    <source>
        <strain evidence="10">SURF_17</strain>
    </source>
</reference>
<feature type="domain" description="Methyltransferase" evidence="9">
    <location>
        <begin position="75"/>
        <end position="221"/>
    </location>
</feature>
<dbReference type="Pfam" id="PF13847">
    <property type="entry name" value="Methyltransf_31"/>
    <property type="match status" value="1"/>
</dbReference>
<evidence type="ECO:0000256" key="2">
    <source>
        <dbReference type="ARBA" id="ARBA00022691"/>
    </source>
</evidence>
<dbReference type="NCBIfam" id="NF008823">
    <property type="entry name" value="PRK11873.1"/>
    <property type="match status" value="1"/>
</dbReference>
<keyword evidence="1 10" id="KW-0808">Transferase</keyword>
<dbReference type="PANTHER" id="PTHR43675:SF8">
    <property type="entry name" value="ARSENITE METHYLTRANSFERASE"/>
    <property type="match status" value="1"/>
</dbReference>
<comment type="catalytic activity">
    <reaction evidence="6">
        <text>arsenic triglutathione + [thioredoxin]-dithiol + S-adenosyl-L-methionine + 2 H2O = methylarsonous acid + [thioredoxin]-disulfide + 3 glutathione + S-adenosyl-L-homocysteine + H(+)</text>
        <dbReference type="Rhea" id="RHEA:69460"/>
        <dbReference type="Rhea" id="RHEA-COMP:10698"/>
        <dbReference type="Rhea" id="RHEA-COMP:10700"/>
        <dbReference type="ChEBI" id="CHEBI:15377"/>
        <dbReference type="ChEBI" id="CHEBI:15378"/>
        <dbReference type="ChEBI" id="CHEBI:17826"/>
        <dbReference type="ChEBI" id="CHEBI:29950"/>
        <dbReference type="ChEBI" id="CHEBI:50058"/>
        <dbReference type="ChEBI" id="CHEBI:57856"/>
        <dbReference type="ChEBI" id="CHEBI:57925"/>
        <dbReference type="ChEBI" id="CHEBI:59789"/>
        <dbReference type="ChEBI" id="CHEBI:183640"/>
        <dbReference type="EC" id="2.1.1.137"/>
    </reaction>
</comment>
<dbReference type="EC" id="2.1.1.137" evidence="4"/>
<comment type="similarity">
    <text evidence="3">Belongs to the methyltransferase superfamily. Arsenite methyltransferase family.</text>
</comment>
<comment type="caution">
    <text evidence="10">The sequence shown here is derived from an EMBL/GenBank/DDBJ whole genome shotgun (WGS) entry which is preliminary data.</text>
</comment>
<evidence type="ECO:0000256" key="6">
    <source>
        <dbReference type="ARBA" id="ARBA00047941"/>
    </source>
</evidence>
<evidence type="ECO:0000256" key="5">
    <source>
        <dbReference type="ARBA" id="ARBA00034545"/>
    </source>
</evidence>
<gene>
    <name evidence="10" type="ORF">C4532_04715</name>
</gene>
<dbReference type="InterPro" id="IPR025714">
    <property type="entry name" value="Methyltranfer_dom"/>
</dbReference>
<evidence type="ECO:0000256" key="8">
    <source>
        <dbReference type="ARBA" id="ARBA00048428"/>
    </source>
</evidence>
<dbReference type="GO" id="GO:0032259">
    <property type="term" value="P:methylation"/>
    <property type="evidence" value="ECO:0007669"/>
    <property type="project" value="UniProtKB-KW"/>
</dbReference>
<comment type="catalytic activity">
    <reaction evidence="8">
        <text>arsenic triglutathione + 3 [thioredoxin]-dithiol + 3 S-adenosyl-L-methionine = trimethylarsine + 3 [thioredoxin]-disulfide + 3 glutathione + 3 S-adenosyl-L-homocysteine + 3 H(+)</text>
        <dbReference type="Rhea" id="RHEA:69432"/>
        <dbReference type="Rhea" id="RHEA-COMP:10698"/>
        <dbReference type="Rhea" id="RHEA-COMP:10700"/>
        <dbReference type="ChEBI" id="CHEBI:15378"/>
        <dbReference type="ChEBI" id="CHEBI:27130"/>
        <dbReference type="ChEBI" id="CHEBI:29950"/>
        <dbReference type="ChEBI" id="CHEBI:50058"/>
        <dbReference type="ChEBI" id="CHEBI:57856"/>
        <dbReference type="ChEBI" id="CHEBI:57925"/>
        <dbReference type="ChEBI" id="CHEBI:59789"/>
        <dbReference type="ChEBI" id="CHEBI:183640"/>
        <dbReference type="EC" id="2.1.1.137"/>
    </reaction>
</comment>
<dbReference type="InterPro" id="IPR029063">
    <property type="entry name" value="SAM-dependent_MTases_sf"/>
</dbReference>
<evidence type="ECO:0000256" key="3">
    <source>
        <dbReference type="ARBA" id="ARBA00034487"/>
    </source>
</evidence>
<evidence type="ECO:0000259" key="9">
    <source>
        <dbReference type="Pfam" id="PF13847"/>
    </source>
</evidence>
<proteinExistence type="inferred from homology"/>
<protein>
    <recommendedName>
        <fullName evidence="5">Arsenite methyltransferase</fullName>
        <ecNumber evidence="4">2.1.1.137</ecNumber>
    </recommendedName>
</protein>
<keyword evidence="10" id="KW-0489">Methyltransferase</keyword>
<dbReference type="CDD" id="cd02440">
    <property type="entry name" value="AdoMet_MTases"/>
    <property type="match status" value="1"/>
</dbReference>
<dbReference type="SUPFAM" id="SSF53335">
    <property type="entry name" value="S-adenosyl-L-methionine-dependent methyltransferases"/>
    <property type="match status" value="1"/>
</dbReference>
<dbReference type="Proteomes" id="UP000285961">
    <property type="component" value="Unassembled WGS sequence"/>
</dbReference>
<dbReference type="EMBL" id="QZKI01000029">
    <property type="protein sequence ID" value="RJP73307.1"/>
    <property type="molecule type" value="Genomic_DNA"/>
</dbReference>
<organism evidence="10 11">
    <name type="scientific">Candidatus Abyssobacteria bacterium SURF_17</name>
    <dbReference type="NCBI Taxonomy" id="2093361"/>
    <lineage>
        <taxon>Bacteria</taxon>
        <taxon>Pseudomonadati</taxon>
        <taxon>Candidatus Hydrogenedentota</taxon>
        <taxon>Candidatus Abyssobacteria</taxon>
    </lineage>
</organism>
<name>A0A419F4J9_9BACT</name>
<dbReference type="AlphaFoldDB" id="A0A419F4J9"/>